<dbReference type="Pfam" id="PF01882">
    <property type="entry name" value="DUF58"/>
    <property type="match status" value="1"/>
</dbReference>
<dbReference type="PANTHER" id="PTHR34351:SF1">
    <property type="entry name" value="SLR1927 PROTEIN"/>
    <property type="match status" value="1"/>
</dbReference>
<sequence>MNFRVVTSRGWGWAVVALLCLVVGAAQGWIELIGLGVAGLLTFGLATLYALFRHSHEVSFHLAHERVVVGDEAQLVVTVSNPTGHSLASLDVVVPVGEQQVETQVGRLRKAAQDDITLPVPTDHRGMVQVGPARVIRQDPLGLISREVVHGDVRTLFIHPRTIGLLSMSTGFVRDLEGNPTRDLTDSDLSFHALREYVPGDDRRNIHWKSTAKTGQFMVRQFEQTRRSHLMIVLDTEPEVFATDDEFELAVSAAASLGVRAIRDTRDLSVLVSADARPASTGRLSALREAARELASRRRAERGSAPARIRAMSTVSRDRLLDELSGVHLQEGSPSIVELSRLASAQAADVSIAFLVTGAAVDSKTLHSASVAFPAGVEVVVVSCAPEASPVTRRMGRLTVATIGRLDDLQQLLGKRMAVS</sequence>
<dbReference type="PANTHER" id="PTHR34351">
    <property type="entry name" value="SLR1927 PROTEIN-RELATED"/>
    <property type="match status" value="1"/>
</dbReference>
<dbReference type="EMBL" id="CP023994">
    <property type="protein sequence ID" value="AWR21740.1"/>
    <property type="molecule type" value="Genomic_DNA"/>
</dbReference>
<proteinExistence type="predicted"/>
<dbReference type="AlphaFoldDB" id="A0A2Z3RYZ0"/>
<dbReference type="RefSeq" id="WP_110233868.1">
    <property type="nucleotide sequence ID" value="NZ_CP023994.1"/>
</dbReference>
<dbReference type="Proteomes" id="UP000246894">
    <property type="component" value="Chromosome"/>
</dbReference>
<name>A0A2Z3RYZ0_9MICO</name>
<evidence type="ECO:0000259" key="1">
    <source>
        <dbReference type="Pfam" id="PF01882"/>
    </source>
</evidence>
<dbReference type="OrthoDB" id="9812729at2"/>
<feature type="domain" description="DUF58" evidence="1">
    <location>
        <begin position="194"/>
        <end position="307"/>
    </location>
</feature>
<protein>
    <recommendedName>
        <fullName evidence="1">DUF58 domain-containing protein</fullName>
    </recommendedName>
</protein>
<dbReference type="InterPro" id="IPR002881">
    <property type="entry name" value="DUF58"/>
</dbReference>
<reference evidence="2 3" key="1">
    <citation type="submission" date="2017-10" db="EMBL/GenBank/DDBJ databases">
        <title>Genome of an Actinobacterium that displays light-enhanced growth.</title>
        <authorList>
            <person name="Maresca J.A."/>
            <person name="Hempel P."/>
            <person name="Shevchenko O."/>
            <person name="Miller K.J."/>
            <person name="Hahn M.W."/>
        </authorList>
    </citation>
    <scope>NUCLEOTIDE SEQUENCE [LARGE SCALE GENOMIC DNA]</scope>
    <source>
        <strain evidence="2 3">MWH-Mo1</strain>
    </source>
</reference>
<evidence type="ECO:0000313" key="2">
    <source>
        <dbReference type="EMBL" id="AWR21740.1"/>
    </source>
</evidence>
<keyword evidence="3" id="KW-1185">Reference proteome</keyword>
<dbReference type="KEGG" id="aum:AURMO_01147"/>
<evidence type="ECO:0000313" key="3">
    <source>
        <dbReference type="Proteomes" id="UP000246894"/>
    </source>
</evidence>
<gene>
    <name evidence="2" type="ORF">AURMO_01147</name>
</gene>
<organism evidence="2 3">
    <name type="scientific">Aurantimicrobium photophilum</name>
    <dbReference type="NCBI Taxonomy" id="1987356"/>
    <lineage>
        <taxon>Bacteria</taxon>
        <taxon>Bacillati</taxon>
        <taxon>Actinomycetota</taxon>
        <taxon>Actinomycetes</taxon>
        <taxon>Micrococcales</taxon>
        <taxon>Microbacteriaceae</taxon>
        <taxon>Aurantimicrobium</taxon>
    </lineage>
</organism>
<accession>A0A2Z3RYZ0</accession>